<dbReference type="SUPFAM" id="SSF55785">
    <property type="entry name" value="PYP-like sensor domain (PAS domain)"/>
    <property type="match status" value="1"/>
</dbReference>
<dbReference type="Gene3D" id="1.10.287.130">
    <property type="match status" value="1"/>
</dbReference>
<evidence type="ECO:0000256" key="7">
    <source>
        <dbReference type="ARBA" id="ARBA00022840"/>
    </source>
</evidence>
<dbReference type="Gene3D" id="3.40.50.2300">
    <property type="match status" value="1"/>
</dbReference>
<feature type="domain" description="Response regulatory" evidence="14">
    <location>
        <begin position="836"/>
        <end position="952"/>
    </location>
</feature>
<evidence type="ECO:0000256" key="8">
    <source>
        <dbReference type="ARBA" id="ARBA00023012"/>
    </source>
</evidence>
<dbReference type="FunFam" id="1.10.287.130:FF:000002">
    <property type="entry name" value="Two-component osmosensing histidine kinase"/>
    <property type="match status" value="1"/>
</dbReference>
<evidence type="ECO:0000259" key="14">
    <source>
        <dbReference type="PROSITE" id="PS50110"/>
    </source>
</evidence>
<dbReference type="CDD" id="cd17546">
    <property type="entry name" value="REC_hyHK_CKI1_RcsC-like"/>
    <property type="match status" value="1"/>
</dbReference>
<evidence type="ECO:0000259" key="15">
    <source>
        <dbReference type="PROSITE" id="PS50112"/>
    </source>
</evidence>
<dbReference type="FunFam" id="3.30.565.10:FF:000010">
    <property type="entry name" value="Sensor histidine kinase RcsC"/>
    <property type="match status" value="1"/>
</dbReference>
<feature type="modified residue" description="4-aspartylphosphate" evidence="11">
    <location>
        <position position="885"/>
    </location>
</feature>
<dbReference type="PROSITE" id="PS50109">
    <property type="entry name" value="HIS_KIN"/>
    <property type="match status" value="1"/>
</dbReference>
<dbReference type="EMBL" id="MAAO01000004">
    <property type="protein sequence ID" value="OUR98453.1"/>
    <property type="molecule type" value="Genomic_DNA"/>
</dbReference>
<dbReference type="Pfam" id="PF02518">
    <property type="entry name" value="HATPase_c"/>
    <property type="match status" value="1"/>
</dbReference>
<dbReference type="EC" id="2.7.13.3" evidence="2"/>
<dbReference type="SMART" id="SM00388">
    <property type="entry name" value="HisKA"/>
    <property type="match status" value="1"/>
</dbReference>
<keyword evidence="6" id="KW-0418">Kinase</keyword>
<feature type="transmembrane region" description="Helical" evidence="12">
    <location>
        <begin position="54"/>
        <end position="70"/>
    </location>
</feature>
<evidence type="ECO:0000256" key="5">
    <source>
        <dbReference type="ARBA" id="ARBA00022741"/>
    </source>
</evidence>
<dbReference type="InterPro" id="IPR004358">
    <property type="entry name" value="Sig_transdc_His_kin-like_C"/>
</dbReference>
<dbReference type="InterPro" id="IPR000014">
    <property type="entry name" value="PAS"/>
</dbReference>
<dbReference type="NCBIfam" id="TIGR00229">
    <property type="entry name" value="sensory_box"/>
    <property type="match status" value="1"/>
</dbReference>
<dbReference type="SUPFAM" id="SSF55874">
    <property type="entry name" value="ATPase domain of HSP90 chaperone/DNA topoisomerase II/histidine kinase"/>
    <property type="match status" value="1"/>
</dbReference>
<dbReference type="SMART" id="SM00448">
    <property type="entry name" value="REC"/>
    <property type="match status" value="1"/>
</dbReference>
<dbReference type="Pfam" id="PF00512">
    <property type="entry name" value="HisKA"/>
    <property type="match status" value="1"/>
</dbReference>
<dbReference type="Pfam" id="PF00072">
    <property type="entry name" value="Response_reg"/>
    <property type="match status" value="1"/>
</dbReference>
<dbReference type="InterPro" id="IPR003594">
    <property type="entry name" value="HATPase_dom"/>
</dbReference>
<dbReference type="PRINTS" id="PR00344">
    <property type="entry name" value="BCTRLSENSOR"/>
</dbReference>
<dbReference type="SUPFAM" id="SSF55781">
    <property type="entry name" value="GAF domain-like"/>
    <property type="match status" value="1"/>
</dbReference>
<feature type="domain" description="Histidine kinase" evidence="13">
    <location>
        <begin position="587"/>
        <end position="808"/>
    </location>
</feature>
<dbReference type="Proteomes" id="UP000196531">
    <property type="component" value="Unassembled WGS sequence"/>
</dbReference>
<dbReference type="AlphaFoldDB" id="A0A1Y5FFN1"/>
<evidence type="ECO:0000256" key="10">
    <source>
        <dbReference type="ARBA" id="ARBA00068150"/>
    </source>
</evidence>
<dbReference type="CDD" id="cd00082">
    <property type="entry name" value="HisKA"/>
    <property type="match status" value="1"/>
</dbReference>
<keyword evidence="8" id="KW-0902">Two-component regulatory system</keyword>
<dbReference type="PROSITE" id="PS50113">
    <property type="entry name" value="PAC"/>
    <property type="match status" value="1"/>
</dbReference>
<dbReference type="CDD" id="cd16922">
    <property type="entry name" value="HATPase_EvgS-ArcB-TorS-like"/>
    <property type="match status" value="1"/>
</dbReference>
<evidence type="ECO:0000256" key="12">
    <source>
        <dbReference type="SAM" id="Phobius"/>
    </source>
</evidence>
<feature type="transmembrane region" description="Helical" evidence="12">
    <location>
        <begin position="178"/>
        <end position="195"/>
    </location>
</feature>
<comment type="subunit">
    <text evidence="9">At low DSF concentrations, interacts with RpfF.</text>
</comment>
<dbReference type="InterPro" id="IPR001610">
    <property type="entry name" value="PAC"/>
</dbReference>
<protein>
    <recommendedName>
        <fullName evidence="10">Sensory/regulatory protein RpfC</fullName>
        <ecNumber evidence="2">2.7.13.3</ecNumber>
    </recommendedName>
</protein>
<feature type="transmembrane region" description="Helical" evidence="12">
    <location>
        <begin position="138"/>
        <end position="158"/>
    </location>
</feature>
<dbReference type="Pfam" id="PF13426">
    <property type="entry name" value="PAS_9"/>
    <property type="match status" value="1"/>
</dbReference>
<reference evidence="18" key="1">
    <citation type="journal article" date="2017" name="Proc. Natl. Acad. Sci. U.S.A.">
        <title>Simulation of Deepwater Horizon oil plume reveals substrate specialization within a complex community of hydrocarbon-degraders.</title>
        <authorList>
            <person name="Hu P."/>
            <person name="Dubinsky E.A."/>
            <person name="Probst A.J."/>
            <person name="Wang J."/>
            <person name="Sieber C.M.K."/>
            <person name="Tom L.M."/>
            <person name="Gardinali P."/>
            <person name="Banfield J.F."/>
            <person name="Atlas R.M."/>
            <person name="Andersen G.L."/>
        </authorList>
    </citation>
    <scope>NUCLEOTIDE SEQUENCE [LARGE SCALE GENOMIC DNA]</scope>
</reference>
<dbReference type="SUPFAM" id="SSF52172">
    <property type="entry name" value="CheY-like"/>
    <property type="match status" value="1"/>
</dbReference>
<dbReference type="PROSITE" id="PS50110">
    <property type="entry name" value="RESPONSE_REGULATORY"/>
    <property type="match status" value="1"/>
</dbReference>
<feature type="domain" description="PAC" evidence="16">
    <location>
        <begin position="336"/>
        <end position="390"/>
    </location>
</feature>
<comment type="catalytic activity">
    <reaction evidence="1">
        <text>ATP + protein L-histidine = ADP + protein N-phospho-L-histidine.</text>
        <dbReference type="EC" id="2.7.13.3"/>
    </reaction>
</comment>
<feature type="transmembrane region" description="Helical" evidence="12">
    <location>
        <begin position="16"/>
        <end position="34"/>
    </location>
</feature>
<evidence type="ECO:0000313" key="18">
    <source>
        <dbReference type="Proteomes" id="UP000196531"/>
    </source>
</evidence>
<evidence type="ECO:0000256" key="2">
    <source>
        <dbReference type="ARBA" id="ARBA00012438"/>
    </source>
</evidence>
<comment type="caution">
    <text evidence="17">The sequence shown here is derived from an EMBL/GenBank/DDBJ whole genome shotgun (WGS) entry which is preliminary data.</text>
</comment>
<evidence type="ECO:0000259" key="16">
    <source>
        <dbReference type="PROSITE" id="PS50113"/>
    </source>
</evidence>
<feature type="domain" description="PAS" evidence="15">
    <location>
        <begin position="262"/>
        <end position="323"/>
    </location>
</feature>
<dbReference type="Gene3D" id="3.30.565.10">
    <property type="entry name" value="Histidine kinase-like ATPase, C-terminal domain"/>
    <property type="match status" value="1"/>
</dbReference>
<keyword evidence="7" id="KW-0067">ATP-binding</keyword>
<keyword evidence="3 11" id="KW-0597">Phosphoprotein</keyword>
<dbReference type="SMART" id="SM00086">
    <property type="entry name" value="PAC"/>
    <property type="match status" value="1"/>
</dbReference>
<accession>A0A1Y5FFN1</accession>
<evidence type="ECO:0000256" key="6">
    <source>
        <dbReference type="ARBA" id="ARBA00022777"/>
    </source>
</evidence>
<evidence type="ECO:0000259" key="13">
    <source>
        <dbReference type="PROSITE" id="PS50109"/>
    </source>
</evidence>
<evidence type="ECO:0000256" key="3">
    <source>
        <dbReference type="ARBA" id="ARBA00022553"/>
    </source>
</evidence>
<dbReference type="SMART" id="SM00387">
    <property type="entry name" value="HATPase_c"/>
    <property type="match status" value="1"/>
</dbReference>
<dbReference type="PANTHER" id="PTHR45339:SF1">
    <property type="entry name" value="HYBRID SIGNAL TRANSDUCTION HISTIDINE KINASE J"/>
    <property type="match status" value="1"/>
</dbReference>
<evidence type="ECO:0000256" key="4">
    <source>
        <dbReference type="ARBA" id="ARBA00022679"/>
    </source>
</evidence>
<dbReference type="InterPro" id="IPR005467">
    <property type="entry name" value="His_kinase_dom"/>
</dbReference>
<dbReference type="PROSITE" id="PS50112">
    <property type="entry name" value="PAS"/>
    <property type="match status" value="1"/>
</dbReference>
<dbReference type="Gene3D" id="3.30.450.20">
    <property type="entry name" value="PAS domain"/>
    <property type="match status" value="1"/>
</dbReference>
<dbReference type="GO" id="GO:0005524">
    <property type="term" value="F:ATP binding"/>
    <property type="evidence" value="ECO:0007669"/>
    <property type="project" value="UniProtKB-KW"/>
</dbReference>
<dbReference type="InterPro" id="IPR001789">
    <property type="entry name" value="Sig_transdc_resp-reg_receiver"/>
</dbReference>
<dbReference type="InterPro" id="IPR036890">
    <property type="entry name" value="HATPase_C_sf"/>
</dbReference>
<dbReference type="InterPro" id="IPR035965">
    <property type="entry name" value="PAS-like_dom_sf"/>
</dbReference>
<evidence type="ECO:0000256" key="9">
    <source>
        <dbReference type="ARBA" id="ARBA00064003"/>
    </source>
</evidence>
<keyword evidence="4" id="KW-0808">Transferase</keyword>
<feature type="transmembrane region" description="Helical" evidence="12">
    <location>
        <begin position="108"/>
        <end position="131"/>
    </location>
</feature>
<dbReference type="InterPro" id="IPR003661">
    <property type="entry name" value="HisK_dim/P_dom"/>
</dbReference>
<keyword evidence="12" id="KW-0812">Transmembrane</keyword>
<dbReference type="InterPro" id="IPR029016">
    <property type="entry name" value="GAF-like_dom_sf"/>
</dbReference>
<keyword evidence="12" id="KW-0472">Membrane</keyword>
<keyword evidence="12" id="KW-1133">Transmembrane helix</keyword>
<dbReference type="InterPro" id="IPR036097">
    <property type="entry name" value="HisK_dim/P_sf"/>
</dbReference>
<dbReference type="PANTHER" id="PTHR45339">
    <property type="entry name" value="HYBRID SIGNAL TRANSDUCTION HISTIDINE KINASE J"/>
    <property type="match status" value="1"/>
</dbReference>
<evidence type="ECO:0000256" key="11">
    <source>
        <dbReference type="PROSITE-ProRule" id="PRU00169"/>
    </source>
</evidence>
<evidence type="ECO:0000256" key="1">
    <source>
        <dbReference type="ARBA" id="ARBA00000085"/>
    </source>
</evidence>
<sequence length="953" mass="108948">MAELNFKARQFPRKTIYLLVSLSVIPFVMSIYFLNPTEEFSQGWIYHINRLLEWSGFFLALLVSFLLIVGQKFEEDIMLSSFGYAILCCGVMDFIQIFPLLGNHSSHLWALGKVFSASMILCASFFCHIFSKAKKKEVITMGVFFGLSTILASFLIITRGDSFQTQFEVSLFRRPIELATFIINSLAFFSFFRYVKGKGKLLQSILLSFFPRILAIGFAFIVPGFLIERHDSIVHYLEFLSYAIPLLGVSWSMIDRLNNWQSEFNDVEIIQDALNARSMVSETDSVGNIIFVNDKFCEVSKYEREEVLGKNHSIIKSGLHSNDFYKGMWDTITIGNVWEGEICNRAKDGIIYWVSSSIYPTRNKKGVIDKYVYITTDITQKKRLQEQEIFQRKYYEVEGNLLKILNRVVERTAKTKDPMSVYLEFIDDFCHLFNWHCGHLYLVEKNTLIDSEVFKTMLTDQLALADDEVDKVILKESLAMRTLEERRCLWEVRNPENEIYFQSSINTQMKLKSCICIPVFYKEELVSILEFHSLDERDVDREFMSALKKIGEELGSVLDRKILELEIIKRQEAAKIHAKAKEEFLANMSHEIRTPMNGIVGMVELLEKTDLTIGQVDMMKTIRESSDILLGIINDVLDYSKIESGKFEIELKTFHLRDTVEEVVSLVTHKANMKGLQVGVVFQESLGEYFRGDPMRIKQVLLNFLDNAIKFTEIGQVVVKVALGGKEGDLNTIAFSVTDSGMGISEKNQKVLFHAFEQGDTSITRKFGGTGLGLAIAAKLANLMHGKIWLESRLGKGSTFFFEVNLLEIESSKRREEHKAKVIPLHKAEDDSRVMKILLVEDNKINQKIAMMLLRKLGYRCDLAENGVEALLALEKSTYDLIFMDMQMPIMDGVTCTREIRKIYGSEGPRIVAMTANIFQEDRDACFDAGMNDFIAKPISAAEISRVFNDLAA</sequence>
<dbReference type="InterPro" id="IPR011006">
    <property type="entry name" value="CheY-like_superfamily"/>
</dbReference>
<feature type="transmembrane region" description="Helical" evidence="12">
    <location>
        <begin position="82"/>
        <end position="102"/>
    </location>
</feature>
<keyword evidence="5" id="KW-0547">Nucleotide-binding</keyword>
<organism evidence="17 18">
    <name type="scientific">Halobacteriovorax marinus</name>
    <dbReference type="NCBI Taxonomy" id="97084"/>
    <lineage>
        <taxon>Bacteria</taxon>
        <taxon>Pseudomonadati</taxon>
        <taxon>Bdellovibrionota</taxon>
        <taxon>Bacteriovoracia</taxon>
        <taxon>Bacteriovoracales</taxon>
        <taxon>Halobacteriovoraceae</taxon>
        <taxon>Halobacteriovorax</taxon>
    </lineage>
</organism>
<dbReference type="Gene3D" id="3.30.450.40">
    <property type="match status" value="1"/>
</dbReference>
<proteinExistence type="predicted"/>
<dbReference type="CDD" id="cd00130">
    <property type="entry name" value="PAS"/>
    <property type="match status" value="1"/>
</dbReference>
<dbReference type="SUPFAM" id="SSF47384">
    <property type="entry name" value="Homodimeric domain of signal transducing histidine kinase"/>
    <property type="match status" value="1"/>
</dbReference>
<gene>
    <name evidence="17" type="ORF">A9Q84_03310</name>
</gene>
<evidence type="ECO:0000313" key="17">
    <source>
        <dbReference type="EMBL" id="OUR98453.1"/>
    </source>
</evidence>
<dbReference type="InterPro" id="IPR000700">
    <property type="entry name" value="PAS-assoc_C"/>
</dbReference>
<name>A0A1Y5FFN1_9BACT</name>
<dbReference type="GO" id="GO:0000155">
    <property type="term" value="F:phosphorelay sensor kinase activity"/>
    <property type="evidence" value="ECO:0007669"/>
    <property type="project" value="InterPro"/>
</dbReference>
<feature type="transmembrane region" description="Helical" evidence="12">
    <location>
        <begin position="207"/>
        <end position="227"/>
    </location>
</feature>